<feature type="chain" id="PRO_5010545574" evidence="2">
    <location>
        <begin position="22"/>
        <end position="50"/>
    </location>
</feature>
<reference evidence="4" key="2">
    <citation type="submission" date="2025-08" db="UniProtKB">
        <authorList>
            <consortium name="RefSeq"/>
        </authorList>
    </citation>
    <scope>IDENTIFICATION</scope>
    <source>
        <tissue evidence="4">Leaf</tissue>
    </source>
</reference>
<dbReference type="Proteomes" id="UP000189701">
    <property type="component" value="Unplaced"/>
</dbReference>
<evidence type="ECO:0000256" key="1">
    <source>
        <dbReference type="SAM" id="MobiDB-lite"/>
    </source>
</evidence>
<reference evidence="3" key="1">
    <citation type="journal article" date="2013" name="Genome Biol.">
        <title>Reference genomes and transcriptomes of Nicotiana sylvestris and Nicotiana tomentosiformis.</title>
        <authorList>
            <person name="Sierro N."/>
            <person name="Battey J.N."/>
            <person name="Ouadi S."/>
            <person name="Bovet L."/>
            <person name="Goepfert S."/>
            <person name="Bakaher N."/>
            <person name="Peitsch M.C."/>
            <person name="Ivanov N.V."/>
        </authorList>
    </citation>
    <scope>NUCLEOTIDE SEQUENCE [LARGE SCALE GENOMIC DNA]</scope>
</reference>
<keyword evidence="2" id="KW-0732">Signal</keyword>
<accession>A0A1U7XK99</accession>
<gene>
    <name evidence="4" type="primary">LOC104234957</name>
</gene>
<protein>
    <submittedName>
        <fullName evidence="4">Uncharacterized protein LOC104234957</fullName>
    </submittedName>
</protein>
<feature type="compositionally biased region" description="Pro residues" evidence="1">
    <location>
        <begin position="39"/>
        <end position="50"/>
    </location>
</feature>
<evidence type="ECO:0000256" key="2">
    <source>
        <dbReference type="SAM" id="SignalP"/>
    </source>
</evidence>
<proteinExistence type="predicted"/>
<keyword evidence="3" id="KW-1185">Reference proteome</keyword>
<evidence type="ECO:0000313" key="4">
    <source>
        <dbReference type="RefSeq" id="XP_009786915.1"/>
    </source>
</evidence>
<dbReference type="AlphaFoldDB" id="A0A1U7XK99"/>
<feature type="region of interest" description="Disordered" evidence="1">
    <location>
        <begin position="26"/>
        <end position="50"/>
    </location>
</feature>
<evidence type="ECO:0000313" key="3">
    <source>
        <dbReference type="Proteomes" id="UP000189701"/>
    </source>
</evidence>
<organism evidence="3 4">
    <name type="scientific">Nicotiana sylvestris</name>
    <name type="common">Wood tobacco</name>
    <name type="synonym">South American tobacco</name>
    <dbReference type="NCBI Taxonomy" id="4096"/>
    <lineage>
        <taxon>Eukaryota</taxon>
        <taxon>Viridiplantae</taxon>
        <taxon>Streptophyta</taxon>
        <taxon>Embryophyta</taxon>
        <taxon>Tracheophyta</taxon>
        <taxon>Spermatophyta</taxon>
        <taxon>Magnoliopsida</taxon>
        <taxon>eudicotyledons</taxon>
        <taxon>Gunneridae</taxon>
        <taxon>Pentapetalae</taxon>
        <taxon>asterids</taxon>
        <taxon>lamiids</taxon>
        <taxon>Solanales</taxon>
        <taxon>Solanaceae</taxon>
        <taxon>Nicotianoideae</taxon>
        <taxon>Nicotianeae</taxon>
        <taxon>Nicotiana</taxon>
    </lineage>
</organism>
<name>A0A1U7XK99_NICSY</name>
<feature type="signal peptide" evidence="2">
    <location>
        <begin position="1"/>
        <end position="21"/>
    </location>
</feature>
<sequence length="50" mass="5263">MGSLAFILLISISCCPISTNASSTRSLELRTSKQMASPSWPPPPEASQLG</sequence>
<dbReference type="RefSeq" id="XP_009786915.1">
    <property type="nucleotide sequence ID" value="XM_009788613.1"/>
</dbReference>